<dbReference type="AlphaFoldDB" id="W4F1F2"/>
<evidence type="ECO:0000256" key="5">
    <source>
        <dbReference type="ARBA" id="ARBA00022692"/>
    </source>
</evidence>
<dbReference type="GO" id="GO:0016020">
    <property type="term" value="C:membrane"/>
    <property type="evidence" value="ECO:0007669"/>
    <property type="project" value="InterPro"/>
</dbReference>
<accession>W4F1F2</accession>
<dbReference type="eggNOG" id="ENOG502Z7JT">
    <property type="taxonomic scope" value="Bacteria"/>
</dbReference>
<keyword evidence="3" id="KW-1003">Cell membrane</keyword>
<dbReference type="InterPro" id="IPR004684">
    <property type="entry name" value="2keto-3dGluconate_permease"/>
</dbReference>
<evidence type="ECO:0000256" key="7">
    <source>
        <dbReference type="ARBA" id="ARBA00022989"/>
    </source>
</evidence>
<keyword evidence="11" id="KW-1185">Reference proteome</keyword>
<sequence length="332" mass="34446">MQIKKTIEKVPGGMMIIPLFLGAIINTLFPATATTLGSFTGALLTGALPILAVFYFCVGTQISFVGSPVVVKKGVTFLVVKIGTAALVGLIAVNIMPSEYITGGFFAGLSVLAIVASMNETNVGLYMALMSQYGTEEEVGAGSIMMLESGPFLTMVTFGVAGIASFPWEFLVGTILPLVIGVTIGSLDKEMKAFFKPAVPILIPFFAFALGAGMNIVNAVRAGLLGILLGLMVIIITGFTLFLADKYILKGSGIAGLAAASSAGAVVTVPVAVAAANSKYEIMAADATALCAASVIITAILTPIIVAWYHKRLEKKKLAENPQLAVSELTIK</sequence>
<dbReference type="Pfam" id="PF03812">
    <property type="entry name" value="KdgT"/>
    <property type="match status" value="1"/>
</dbReference>
<dbReference type="EMBL" id="ASQA01000013">
    <property type="protein sequence ID" value="ETT86678.1"/>
    <property type="molecule type" value="Genomic_DNA"/>
</dbReference>
<evidence type="ECO:0000313" key="11">
    <source>
        <dbReference type="Proteomes" id="UP000019062"/>
    </source>
</evidence>
<comment type="similarity">
    <text evidence="1">Belongs to the KdgT transporter family.</text>
</comment>
<feature type="transmembrane region" description="Helical" evidence="9">
    <location>
        <begin position="199"/>
        <end position="217"/>
    </location>
</feature>
<comment type="caution">
    <text evidence="10">The sequence shown here is derived from an EMBL/GenBank/DDBJ whole genome shotgun (WGS) entry which is preliminary data.</text>
</comment>
<feature type="transmembrane region" description="Helical" evidence="9">
    <location>
        <begin position="170"/>
        <end position="187"/>
    </location>
</feature>
<proteinExistence type="inferred from homology"/>
<dbReference type="Proteomes" id="UP000019062">
    <property type="component" value="Unassembled WGS sequence"/>
</dbReference>
<gene>
    <name evidence="10" type="ORF">C176_08197</name>
</gene>
<keyword evidence="6" id="KW-0769">Symport</keyword>
<evidence type="ECO:0000313" key="10">
    <source>
        <dbReference type="EMBL" id="ETT86678.1"/>
    </source>
</evidence>
<keyword evidence="8 9" id="KW-0472">Membrane</keyword>
<name>W4F1F2_9BACL</name>
<dbReference type="PATRIC" id="fig|1227360.4.peg.1670"/>
<keyword evidence="5 9" id="KW-0812">Transmembrane</keyword>
<evidence type="ECO:0000256" key="3">
    <source>
        <dbReference type="ARBA" id="ARBA00022475"/>
    </source>
</evidence>
<dbReference type="GO" id="GO:0015649">
    <property type="term" value="F:2-keto-3-deoxygluconate:proton symporter activity"/>
    <property type="evidence" value="ECO:0007669"/>
    <property type="project" value="InterPro"/>
</dbReference>
<protein>
    <submittedName>
        <fullName evidence="10">2-keto-3-deoxygluconate permease</fullName>
    </submittedName>
</protein>
<evidence type="ECO:0000256" key="9">
    <source>
        <dbReference type="SAM" id="Phobius"/>
    </source>
</evidence>
<keyword evidence="4" id="KW-0762">Sugar transport</keyword>
<feature type="transmembrane region" description="Helical" evidence="9">
    <location>
        <begin position="223"/>
        <end position="244"/>
    </location>
</feature>
<feature type="transmembrane region" description="Helical" evidence="9">
    <location>
        <begin position="256"/>
        <end position="275"/>
    </location>
</feature>
<keyword evidence="2" id="KW-0813">Transport</keyword>
<organism evidence="10 11">
    <name type="scientific">Viridibacillus arenosi FSL R5-213</name>
    <dbReference type="NCBI Taxonomy" id="1227360"/>
    <lineage>
        <taxon>Bacteria</taxon>
        <taxon>Bacillati</taxon>
        <taxon>Bacillota</taxon>
        <taxon>Bacilli</taxon>
        <taxon>Bacillales</taxon>
        <taxon>Caryophanaceae</taxon>
        <taxon>Viridibacillus</taxon>
    </lineage>
</organism>
<keyword evidence="7 9" id="KW-1133">Transmembrane helix</keyword>
<feature type="transmembrane region" description="Helical" evidence="9">
    <location>
        <begin position="287"/>
        <end position="309"/>
    </location>
</feature>
<evidence type="ECO:0000256" key="2">
    <source>
        <dbReference type="ARBA" id="ARBA00022448"/>
    </source>
</evidence>
<dbReference type="RefSeq" id="WP_038182481.1">
    <property type="nucleotide sequence ID" value="NZ_ASQA01000013.1"/>
</dbReference>
<evidence type="ECO:0000256" key="1">
    <source>
        <dbReference type="ARBA" id="ARBA00006430"/>
    </source>
</evidence>
<feature type="transmembrane region" description="Helical" evidence="9">
    <location>
        <begin position="100"/>
        <end position="118"/>
    </location>
</feature>
<feature type="transmembrane region" description="Helical" evidence="9">
    <location>
        <begin position="139"/>
        <end position="164"/>
    </location>
</feature>
<evidence type="ECO:0000256" key="8">
    <source>
        <dbReference type="ARBA" id="ARBA00023136"/>
    </source>
</evidence>
<reference evidence="10 11" key="1">
    <citation type="journal article" date="2014" name="BMC Genomics">
        <title>Genomic comparison of sporeforming bacilli isolated from milk.</title>
        <authorList>
            <person name="Moreno Switt A.I."/>
            <person name="Andrus A.D."/>
            <person name="Ranieri M.L."/>
            <person name="Orsi R.H."/>
            <person name="Ivy R."/>
            <person name="den Bakker H.C."/>
            <person name="Martin N.H."/>
            <person name="Wiedmann M."/>
            <person name="Boor K.J."/>
        </authorList>
    </citation>
    <scope>NUCLEOTIDE SEQUENCE [LARGE SCALE GENOMIC DNA]</scope>
    <source>
        <strain evidence="10 11">FSL R5-213</strain>
    </source>
</reference>
<evidence type="ECO:0000256" key="4">
    <source>
        <dbReference type="ARBA" id="ARBA00022597"/>
    </source>
</evidence>
<feature type="transmembrane region" description="Helical" evidence="9">
    <location>
        <begin position="12"/>
        <end position="33"/>
    </location>
</feature>
<feature type="transmembrane region" description="Helical" evidence="9">
    <location>
        <begin position="39"/>
        <end position="62"/>
    </location>
</feature>
<feature type="transmembrane region" description="Helical" evidence="9">
    <location>
        <begin position="74"/>
        <end position="94"/>
    </location>
</feature>
<evidence type="ECO:0000256" key="6">
    <source>
        <dbReference type="ARBA" id="ARBA00022847"/>
    </source>
</evidence>